<dbReference type="OrthoDB" id="2416294at2759"/>
<dbReference type="HOGENOM" id="CLU_005726_0_1_1"/>
<reference evidence="1 2" key="1">
    <citation type="submission" date="2014-06" db="EMBL/GenBank/DDBJ databases">
        <authorList>
            <consortium name="DOE Joint Genome Institute"/>
            <person name="Kuo A."/>
            <person name="Kohler A."/>
            <person name="Nagy L.G."/>
            <person name="Floudas D."/>
            <person name="Copeland A."/>
            <person name="Barry K.W."/>
            <person name="Cichocki N."/>
            <person name="Veneault-Fourrey C."/>
            <person name="LaButti K."/>
            <person name="Lindquist E.A."/>
            <person name="Lipzen A."/>
            <person name="Lundell T."/>
            <person name="Morin E."/>
            <person name="Murat C."/>
            <person name="Sun H."/>
            <person name="Tunlid A."/>
            <person name="Henrissat B."/>
            <person name="Grigoriev I.V."/>
            <person name="Hibbett D.S."/>
            <person name="Martin F."/>
            <person name="Nordberg H.P."/>
            <person name="Cantor M.N."/>
            <person name="Hua S.X."/>
        </authorList>
    </citation>
    <scope>NUCLEOTIDE SEQUENCE [LARGE SCALE GENOMIC DNA]</scope>
    <source>
        <strain evidence="1 2">ATCC 200175</strain>
    </source>
</reference>
<dbReference type="InterPro" id="IPR036397">
    <property type="entry name" value="RNaseH_sf"/>
</dbReference>
<evidence type="ECO:0000313" key="1">
    <source>
        <dbReference type="EMBL" id="KIJ12707.1"/>
    </source>
</evidence>
<dbReference type="Gene3D" id="3.30.420.10">
    <property type="entry name" value="Ribonuclease H-like superfamily/Ribonuclease H"/>
    <property type="match status" value="1"/>
</dbReference>
<gene>
    <name evidence="1" type="ORF">PAXINDRAFT_82464</name>
</gene>
<dbReference type="PANTHER" id="PTHR35871">
    <property type="entry name" value="EXPRESSED PROTEIN"/>
    <property type="match status" value="1"/>
</dbReference>
<protein>
    <submittedName>
        <fullName evidence="1">Uncharacterized protein</fullName>
    </submittedName>
</protein>
<dbReference type="EMBL" id="KN819360">
    <property type="protein sequence ID" value="KIJ12707.1"/>
    <property type="molecule type" value="Genomic_DNA"/>
</dbReference>
<dbReference type="PANTHER" id="PTHR35871:SF1">
    <property type="entry name" value="CXC1-LIKE CYSTEINE CLUSTER ASSOCIATED WITH KDZ TRANSPOSASES DOMAIN-CONTAINING PROTEIN"/>
    <property type="match status" value="1"/>
</dbReference>
<proteinExistence type="predicted"/>
<sequence>MFFPDAVGHKKLWYECKGFNCPAGKTACCCHHFLFNQPDFDLVESVLETVCHEKGVQVLFLPKFHCELNFIKQCWGRAKHIYRQFPASTREADLEQNVCKALDSVTVKLMCKYATRSHWFIDAYQKGLDGKQAAWAARKYHGHWVLPKTILHEFDEAQTKLTKQTSLLKGTH</sequence>
<reference evidence="2" key="2">
    <citation type="submission" date="2015-01" db="EMBL/GenBank/DDBJ databases">
        <title>Evolutionary Origins and Diversification of the Mycorrhizal Mutualists.</title>
        <authorList>
            <consortium name="DOE Joint Genome Institute"/>
            <consortium name="Mycorrhizal Genomics Consortium"/>
            <person name="Kohler A."/>
            <person name="Kuo A."/>
            <person name="Nagy L.G."/>
            <person name="Floudas D."/>
            <person name="Copeland A."/>
            <person name="Barry K.W."/>
            <person name="Cichocki N."/>
            <person name="Veneault-Fourrey C."/>
            <person name="LaButti K."/>
            <person name="Lindquist E.A."/>
            <person name="Lipzen A."/>
            <person name="Lundell T."/>
            <person name="Morin E."/>
            <person name="Murat C."/>
            <person name="Riley R."/>
            <person name="Ohm R."/>
            <person name="Sun H."/>
            <person name="Tunlid A."/>
            <person name="Henrissat B."/>
            <person name="Grigoriev I.V."/>
            <person name="Hibbett D.S."/>
            <person name="Martin F."/>
        </authorList>
    </citation>
    <scope>NUCLEOTIDE SEQUENCE [LARGE SCALE GENOMIC DNA]</scope>
    <source>
        <strain evidence="2">ATCC 200175</strain>
    </source>
</reference>
<keyword evidence="2" id="KW-1185">Reference proteome</keyword>
<dbReference type="Proteomes" id="UP000053647">
    <property type="component" value="Unassembled WGS sequence"/>
</dbReference>
<name>A0A0C9TYW2_PAXIN</name>
<accession>A0A0C9TYW2</accession>
<evidence type="ECO:0000313" key="2">
    <source>
        <dbReference type="Proteomes" id="UP000053647"/>
    </source>
</evidence>
<dbReference type="GO" id="GO:0003676">
    <property type="term" value="F:nucleic acid binding"/>
    <property type="evidence" value="ECO:0007669"/>
    <property type="project" value="InterPro"/>
</dbReference>
<organism evidence="1 2">
    <name type="scientific">Paxillus involutus ATCC 200175</name>
    <dbReference type="NCBI Taxonomy" id="664439"/>
    <lineage>
        <taxon>Eukaryota</taxon>
        <taxon>Fungi</taxon>
        <taxon>Dikarya</taxon>
        <taxon>Basidiomycota</taxon>
        <taxon>Agaricomycotina</taxon>
        <taxon>Agaricomycetes</taxon>
        <taxon>Agaricomycetidae</taxon>
        <taxon>Boletales</taxon>
        <taxon>Paxilineae</taxon>
        <taxon>Paxillaceae</taxon>
        <taxon>Paxillus</taxon>
    </lineage>
</organism>
<dbReference type="AlphaFoldDB" id="A0A0C9TYW2"/>